<comment type="caution">
    <text evidence="2">The sequence shown here is derived from an EMBL/GenBank/DDBJ whole genome shotgun (WGS) entry which is preliminary data.</text>
</comment>
<proteinExistence type="predicted"/>
<protein>
    <submittedName>
        <fullName evidence="2">DUF3883 domain-containing protein</fullName>
    </submittedName>
</protein>
<evidence type="ECO:0000259" key="1">
    <source>
        <dbReference type="Pfam" id="PF13020"/>
    </source>
</evidence>
<dbReference type="RefSeq" id="WP_380743109.1">
    <property type="nucleotide sequence ID" value="NZ_JBHTLI010000001.1"/>
</dbReference>
<accession>A0ABW3NQC4</accession>
<evidence type="ECO:0000313" key="3">
    <source>
        <dbReference type="Proteomes" id="UP001597131"/>
    </source>
</evidence>
<evidence type="ECO:0000313" key="2">
    <source>
        <dbReference type="EMBL" id="MFD1094880.1"/>
    </source>
</evidence>
<reference evidence="3" key="1">
    <citation type="journal article" date="2019" name="Int. J. Syst. Evol. Microbiol.">
        <title>The Global Catalogue of Microorganisms (GCM) 10K type strain sequencing project: providing services to taxonomists for standard genome sequencing and annotation.</title>
        <authorList>
            <consortium name="The Broad Institute Genomics Platform"/>
            <consortium name="The Broad Institute Genome Sequencing Center for Infectious Disease"/>
            <person name="Wu L."/>
            <person name="Ma J."/>
        </authorList>
    </citation>
    <scope>NUCLEOTIDE SEQUENCE [LARGE SCALE GENOMIC DNA]</scope>
    <source>
        <strain evidence="3">CCUG 64793</strain>
    </source>
</reference>
<dbReference type="Pfam" id="PF13020">
    <property type="entry name" value="NOV_C"/>
    <property type="match status" value="1"/>
</dbReference>
<sequence>MSHWSESEVDLIIPVYFEMLKKDLINQPYSKTEYRRSLLPLLPARSEGAIEFKHQNISAALMNLGLPYIKGYLPRQNYQQLLDEKVIEYLRGEVKIENTFKDYADRHTPLNKNPDFDKMLVPPPEYEEVKEPISHYTKRPIKINYLKREQYNAKLGYLGEELVCNYEKWDLTRQGKKDLADKIRWISKDEGDGAGFDILSKTVNGEDKYIEVKTTKLGIKTPFFFSKNEFEFSNRNSMNYYLYRIFDFEKQPKVFTKNGGLQNICQYTPVSYKGYF</sequence>
<feature type="domain" description="Protein NO VEIN C-terminal" evidence="1">
    <location>
        <begin position="159"/>
        <end position="255"/>
    </location>
</feature>
<dbReference type="Proteomes" id="UP001597131">
    <property type="component" value="Unassembled WGS sequence"/>
</dbReference>
<dbReference type="InterPro" id="IPR024975">
    <property type="entry name" value="NOV_C"/>
</dbReference>
<dbReference type="EMBL" id="JBHTLI010000001">
    <property type="protein sequence ID" value="MFD1094880.1"/>
    <property type="molecule type" value="Genomic_DNA"/>
</dbReference>
<organism evidence="2 3">
    <name type="scientific">Salegentibacter chungangensis</name>
    <dbReference type="NCBI Taxonomy" id="1335724"/>
    <lineage>
        <taxon>Bacteria</taxon>
        <taxon>Pseudomonadati</taxon>
        <taxon>Bacteroidota</taxon>
        <taxon>Flavobacteriia</taxon>
        <taxon>Flavobacteriales</taxon>
        <taxon>Flavobacteriaceae</taxon>
        <taxon>Salegentibacter</taxon>
    </lineage>
</organism>
<name>A0ABW3NQC4_9FLAO</name>
<gene>
    <name evidence="2" type="ORF">ACFQ3Q_03885</name>
</gene>
<keyword evidence="3" id="KW-1185">Reference proteome</keyword>